<comment type="similarity">
    <text evidence="1">Belongs to the arrestin family.</text>
</comment>
<feature type="domain" description="Arrestin C-terminal-like" evidence="4">
    <location>
        <begin position="175"/>
        <end position="306"/>
    </location>
</feature>
<dbReference type="Proteomes" id="UP000075884">
    <property type="component" value="Unassembled WGS sequence"/>
</dbReference>
<evidence type="ECO:0000256" key="2">
    <source>
        <dbReference type="ARBA" id="ARBA00022606"/>
    </source>
</evidence>
<keyword evidence="2" id="KW-0716">Sensory transduction</keyword>
<dbReference type="STRING" id="7168.A0A182N5X2"/>
<evidence type="ECO:0000313" key="6">
    <source>
        <dbReference type="Proteomes" id="UP000075884"/>
    </source>
</evidence>
<dbReference type="InterPro" id="IPR011021">
    <property type="entry name" value="Arrestin-like_N"/>
</dbReference>
<dbReference type="InterPro" id="IPR014756">
    <property type="entry name" value="Ig_E-set"/>
</dbReference>
<reference evidence="6" key="1">
    <citation type="submission" date="2013-03" db="EMBL/GenBank/DDBJ databases">
        <title>The Genome Sequence of Anopheles dirus WRAIR2.</title>
        <authorList>
            <consortium name="The Broad Institute Genomics Platform"/>
            <person name="Neafsey D.E."/>
            <person name="Walton C."/>
            <person name="Walker B."/>
            <person name="Young S.K."/>
            <person name="Zeng Q."/>
            <person name="Gargeya S."/>
            <person name="Fitzgerald M."/>
            <person name="Haas B."/>
            <person name="Abouelleil A."/>
            <person name="Allen A.W."/>
            <person name="Alvarado L."/>
            <person name="Arachchi H.M."/>
            <person name="Berlin A.M."/>
            <person name="Chapman S.B."/>
            <person name="Gainer-Dewar J."/>
            <person name="Goldberg J."/>
            <person name="Griggs A."/>
            <person name="Gujja S."/>
            <person name="Hansen M."/>
            <person name="Howarth C."/>
            <person name="Imamovic A."/>
            <person name="Ireland A."/>
            <person name="Larimer J."/>
            <person name="McCowan C."/>
            <person name="Murphy C."/>
            <person name="Pearson M."/>
            <person name="Poon T.W."/>
            <person name="Priest M."/>
            <person name="Roberts A."/>
            <person name="Saif S."/>
            <person name="Shea T."/>
            <person name="Sisk P."/>
            <person name="Sykes S."/>
            <person name="Wortman J."/>
            <person name="Nusbaum C."/>
            <person name="Birren B."/>
        </authorList>
    </citation>
    <scope>NUCLEOTIDE SEQUENCE [LARGE SCALE GENOMIC DNA]</scope>
    <source>
        <strain evidence="6">WRAIR2</strain>
    </source>
</reference>
<feature type="region of interest" description="Disordered" evidence="3">
    <location>
        <begin position="437"/>
        <end position="468"/>
    </location>
</feature>
<dbReference type="Pfam" id="PF02752">
    <property type="entry name" value="Arrestin_C"/>
    <property type="match status" value="1"/>
</dbReference>
<dbReference type="GO" id="GO:0015031">
    <property type="term" value="P:protein transport"/>
    <property type="evidence" value="ECO:0007669"/>
    <property type="project" value="TreeGrafter"/>
</dbReference>
<evidence type="ECO:0000256" key="3">
    <source>
        <dbReference type="SAM" id="MobiDB-lite"/>
    </source>
</evidence>
<proteinExistence type="inferred from homology"/>
<evidence type="ECO:0000259" key="4">
    <source>
        <dbReference type="SMART" id="SM01017"/>
    </source>
</evidence>
<evidence type="ECO:0000256" key="1">
    <source>
        <dbReference type="ARBA" id="ARBA00005298"/>
    </source>
</evidence>
<protein>
    <recommendedName>
        <fullName evidence="4">Arrestin C-terminal-like domain-containing protein</fullName>
    </recommendedName>
</protein>
<dbReference type="SMART" id="SM01017">
    <property type="entry name" value="Arrestin_C"/>
    <property type="match status" value="1"/>
</dbReference>
<dbReference type="VEuPathDB" id="VectorBase:ADIR003043"/>
<dbReference type="AlphaFoldDB" id="A0A182N5X2"/>
<dbReference type="GO" id="GO:0005737">
    <property type="term" value="C:cytoplasm"/>
    <property type="evidence" value="ECO:0007669"/>
    <property type="project" value="TreeGrafter"/>
</dbReference>
<dbReference type="Pfam" id="PF00339">
    <property type="entry name" value="Arrestin_N"/>
    <property type="match status" value="1"/>
</dbReference>
<dbReference type="SUPFAM" id="SSF81296">
    <property type="entry name" value="E set domains"/>
    <property type="match status" value="2"/>
</dbReference>
<dbReference type="InterPro" id="IPR014752">
    <property type="entry name" value="Arrestin-like_C"/>
</dbReference>
<reference evidence="5" key="2">
    <citation type="submission" date="2020-05" db="UniProtKB">
        <authorList>
            <consortium name="EnsemblMetazoa"/>
        </authorList>
    </citation>
    <scope>IDENTIFICATION</scope>
    <source>
        <strain evidence="5">WRAIR2</strain>
    </source>
</reference>
<keyword evidence="6" id="KW-1185">Reference proteome</keyword>
<evidence type="ECO:0000313" key="5">
    <source>
        <dbReference type="EnsemblMetazoa" id="ADIR003043-PA"/>
    </source>
</evidence>
<dbReference type="EnsemblMetazoa" id="ADIR003043-RA">
    <property type="protein sequence ID" value="ADIR003043-PA"/>
    <property type="gene ID" value="ADIR003043"/>
</dbReference>
<dbReference type="PANTHER" id="PTHR11188:SF167">
    <property type="entry name" value="ARRESTIN C-TERMINAL-LIKE DOMAIN-CONTAINING PROTEIN-RELATED"/>
    <property type="match status" value="1"/>
</dbReference>
<accession>A0A182N5X2</accession>
<dbReference type="PANTHER" id="PTHR11188">
    <property type="entry name" value="ARRESTIN DOMAIN CONTAINING PROTEIN"/>
    <property type="match status" value="1"/>
</dbReference>
<sequence>MGVHCDIRFTNSTHGTYLSGQRLTGHVQLKLTEAKKFNEISLRILGYSNVQWSQKRGQGRRRRTVYFTAKRDHLSSMKVLVESQQSGTPTELPAGEHIYEFACELPPQLPTSFEGSYGHCRYTAQVVMDRPWKFNLTYRVGFTVIQPLDLNVQPPSIRVPTRMDDARVFCCAFWRTKPLYVRVTVPCTGYVPGQAIPLTIDLNNHSSRTIEGVNMKLLQEITYNAEYPVKKTRHETHTIVKHIGDGVGGESQKQYEQRLVVPTVIPTCGSQNLINVSYRLHMTVRVAGCGSDPVLEIPLIIGTIPLVFYQPETVAIPAEASTSANAGFSFGSVAHHLPTSSKPAGGLEREGTLPPEYLPPPTYEEAMNAAAVVITDDTDTNAIGTKPYVPLYPSYNFNDIQWPPLPPMAQQPPLPSIANAPADVATAKPVQRIASVPAPAVDARKSPADAVASKMRDGSEPELFGISS</sequence>
<organism evidence="5 6">
    <name type="scientific">Anopheles dirus</name>
    <dbReference type="NCBI Taxonomy" id="7168"/>
    <lineage>
        <taxon>Eukaryota</taxon>
        <taxon>Metazoa</taxon>
        <taxon>Ecdysozoa</taxon>
        <taxon>Arthropoda</taxon>
        <taxon>Hexapoda</taxon>
        <taxon>Insecta</taxon>
        <taxon>Pterygota</taxon>
        <taxon>Neoptera</taxon>
        <taxon>Endopterygota</taxon>
        <taxon>Diptera</taxon>
        <taxon>Nematocera</taxon>
        <taxon>Culicoidea</taxon>
        <taxon>Culicidae</taxon>
        <taxon>Anophelinae</taxon>
        <taxon>Anopheles</taxon>
    </lineage>
</organism>
<dbReference type="InterPro" id="IPR050357">
    <property type="entry name" value="Arrestin_domain-protein"/>
</dbReference>
<dbReference type="InterPro" id="IPR011022">
    <property type="entry name" value="Arrestin_C-like"/>
</dbReference>
<dbReference type="Gene3D" id="2.60.40.640">
    <property type="match status" value="2"/>
</dbReference>
<name>A0A182N5X2_9DIPT</name>